<dbReference type="NCBIfam" id="NF006772">
    <property type="entry name" value="PRK09290.2-1"/>
    <property type="match status" value="1"/>
</dbReference>
<dbReference type="InterPro" id="IPR002933">
    <property type="entry name" value="Peptidase_M20"/>
</dbReference>
<comment type="similarity">
    <text evidence="1">Belongs to the peptidase M20 family.</text>
</comment>
<dbReference type="Gene3D" id="3.40.630.10">
    <property type="entry name" value="Zn peptidases"/>
    <property type="match status" value="1"/>
</dbReference>
<organism evidence="3 4">
    <name type="scientific">Rhodococcus baikonurensis</name>
    <dbReference type="NCBI Taxonomy" id="172041"/>
    <lineage>
        <taxon>Bacteria</taxon>
        <taxon>Bacillati</taxon>
        <taxon>Actinomycetota</taxon>
        <taxon>Actinomycetes</taxon>
        <taxon>Mycobacteriales</taxon>
        <taxon>Nocardiaceae</taxon>
        <taxon>Rhodococcus</taxon>
        <taxon>Rhodococcus erythropolis group</taxon>
    </lineage>
</organism>
<keyword evidence="2" id="KW-0378">Hydrolase</keyword>
<name>A0ABV5XG59_9NOCA</name>
<dbReference type="Gene3D" id="3.30.70.360">
    <property type="match status" value="1"/>
</dbReference>
<dbReference type="InterPro" id="IPR010158">
    <property type="entry name" value="Amidase_Cbmase"/>
</dbReference>
<comment type="caution">
    <text evidence="3">The sequence shown here is derived from an EMBL/GenBank/DDBJ whole genome shotgun (WGS) entry which is preliminary data.</text>
</comment>
<evidence type="ECO:0000256" key="2">
    <source>
        <dbReference type="ARBA" id="ARBA00022801"/>
    </source>
</evidence>
<dbReference type="CDD" id="cd03884">
    <property type="entry name" value="M20_bAS"/>
    <property type="match status" value="1"/>
</dbReference>
<dbReference type="Proteomes" id="UP001589587">
    <property type="component" value="Unassembled WGS sequence"/>
</dbReference>
<dbReference type="SUPFAM" id="SSF53187">
    <property type="entry name" value="Zn-dependent exopeptidases"/>
    <property type="match status" value="1"/>
</dbReference>
<dbReference type="RefSeq" id="WP_047269997.1">
    <property type="nucleotide sequence ID" value="NZ_JBHMAS010000028.1"/>
</dbReference>
<dbReference type="PIRSF" id="PIRSF001235">
    <property type="entry name" value="Amidase_carbamoylase"/>
    <property type="match status" value="1"/>
</dbReference>
<dbReference type="NCBIfam" id="TIGR01879">
    <property type="entry name" value="hydantase"/>
    <property type="match status" value="1"/>
</dbReference>
<keyword evidence="4" id="KW-1185">Reference proteome</keyword>
<reference evidence="3 4" key="1">
    <citation type="submission" date="2024-09" db="EMBL/GenBank/DDBJ databases">
        <authorList>
            <person name="Sun Q."/>
            <person name="Mori K."/>
        </authorList>
    </citation>
    <scope>NUCLEOTIDE SEQUENCE [LARGE SCALE GENOMIC DNA]</scope>
    <source>
        <strain evidence="3 4">JCM 11411</strain>
    </source>
</reference>
<gene>
    <name evidence="3" type="ORF">ACFFQ6_14030</name>
</gene>
<dbReference type="PANTHER" id="PTHR32494">
    <property type="entry name" value="ALLANTOATE DEIMINASE-RELATED"/>
    <property type="match status" value="1"/>
</dbReference>
<proteinExistence type="inferred from homology"/>
<accession>A0ABV5XG59</accession>
<sequence>MANSKDVDDQLVLQDFATLSQFGATAGGGVDRQAASVADGQQRRWFSDWLQDRGFRVEFDRVGNQFGLLELVPGAPYVLTGSHLDSQPLGGRYDGAYGVLASAHAAHRVAKRWAESGETPKYNLAVVNWFNEEGCRFKPSMMGSSVYTGKMELEAALSSFDRAGITVRDALNDIECVGSFDGPSAAAYAEIHIEQGRSLENDGITIGLVDSTWAAHKYQLVVHGAQSHTGSTIMADRHDALLGASMLVLAARELADDFASAPLHTSVSQMNIEPNSPVVVAREVGLHLDLRSPNQETLDLADQRLSARFEEIEKRAQVKIEKVTAHSWGVANFHPDGVKLSMNLADSLGLSHREIMTVAGHDSVNMKDVVPTVMLFVPSVDGISHNEGEFTQDSDVCAGVDLLTETLDRLAHGALTDID</sequence>
<dbReference type="InterPro" id="IPR036264">
    <property type="entry name" value="Bact_exopeptidase_dim_dom"/>
</dbReference>
<protein>
    <submittedName>
        <fullName evidence="3">M20 family metallo-hydrolase</fullName>
    </submittedName>
</protein>
<evidence type="ECO:0000313" key="3">
    <source>
        <dbReference type="EMBL" id="MFB9780814.1"/>
    </source>
</evidence>
<evidence type="ECO:0000313" key="4">
    <source>
        <dbReference type="Proteomes" id="UP001589587"/>
    </source>
</evidence>
<dbReference type="PANTHER" id="PTHR32494:SF5">
    <property type="entry name" value="ALLANTOATE AMIDOHYDROLASE"/>
    <property type="match status" value="1"/>
</dbReference>
<evidence type="ECO:0000256" key="1">
    <source>
        <dbReference type="ARBA" id="ARBA00006153"/>
    </source>
</evidence>
<dbReference type="EMBL" id="JBHMAS010000028">
    <property type="protein sequence ID" value="MFB9780814.1"/>
    <property type="molecule type" value="Genomic_DNA"/>
</dbReference>
<dbReference type="Pfam" id="PF01546">
    <property type="entry name" value="Peptidase_M20"/>
    <property type="match status" value="1"/>
</dbReference>
<dbReference type="SUPFAM" id="SSF55031">
    <property type="entry name" value="Bacterial exopeptidase dimerisation domain"/>
    <property type="match status" value="1"/>
</dbReference>